<dbReference type="GO" id="GO:0005737">
    <property type="term" value="C:cytoplasm"/>
    <property type="evidence" value="ECO:0007669"/>
    <property type="project" value="TreeGrafter"/>
</dbReference>
<dbReference type="Gene3D" id="3.10.450.10">
    <property type="match status" value="1"/>
</dbReference>
<dbReference type="SUPFAM" id="SSF54403">
    <property type="entry name" value="Cystatin/monellin"/>
    <property type="match status" value="1"/>
</dbReference>
<keyword evidence="2" id="KW-1015">Disulfide bond</keyword>
<name>A0AAY5JVL9_ESOLU</name>
<dbReference type="Ensembl" id="ENSELUT00000097639.1">
    <property type="protein sequence ID" value="ENSELUP00000080276.1"/>
    <property type="gene ID" value="ENSELUG00000029059.2"/>
</dbReference>
<sequence>AARCDHQRQPTLYLGFEVGVLVEDGDLVLPVKLVPPVVNHLLQVSGIEAILEACILQRLSVPGPVNKVVKVLPDKCDNGGVVAGIKYIFTVNMGRTPCKKSGAETNCSVHEDPGMAATYRCTFEVWSRPWMSDIQLLKNDCPQ</sequence>
<dbReference type="GO" id="GO:0004869">
    <property type="term" value="F:cysteine-type endopeptidase inhibitor activity"/>
    <property type="evidence" value="ECO:0007669"/>
    <property type="project" value="InterPro"/>
</dbReference>
<evidence type="ECO:0000256" key="3">
    <source>
        <dbReference type="ARBA" id="ARBA00057685"/>
    </source>
</evidence>
<dbReference type="CDD" id="cd00042">
    <property type="entry name" value="CY"/>
    <property type="match status" value="1"/>
</dbReference>
<dbReference type="Pfam" id="PF00031">
    <property type="entry name" value="Cystatin"/>
    <property type="match status" value="1"/>
</dbReference>
<dbReference type="GO" id="GO:0005615">
    <property type="term" value="C:extracellular space"/>
    <property type="evidence" value="ECO:0007669"/>
    <property type="project" value="TreeGrafter"/>
</dbReference>
<evidence type="ECO:0000259" key="4">
    <source>
        <dbReference type="SMART" id="SM00043"/>
    </source>
</evidence>
<evidence type="ECO:0000313" key="5">
    <source>
        <dbReference type="Ensembl" id="ENSELUP00000080276.1"/>
    </source>
</evidence>
<dbReference type="GO" id="GO:0031982">
    <property type="term" value="C:vesicle"/>
    <property type="evidence" value="ECO:0007669"/>
    <property type="project" value="TreeGrafter"/>
</dbReference>
<evidence type="ECO:0000313" key="6">
    <source>
        <dbReference type="Proteomes" id="UP000265140"/>
    </source>
</evidence>
<feature type="domain" description="Cystatin" evidence="4">
    <location>
        <begin position="42"/>
        <end position="142"/>
    </location>
</feature>
<dbReference type="AlphaFoldDB" id="A0AAY5JVL9"/>
<dbReference type="FunFam" id="3.10.450.10:FF:000004">
    <property type="entry name" value="Cystatin C"/>
    <property type="match status" value="1"/>
</dbReference>
<protein>
    <submittedName>
        <fullName evidence="5">Cystatin C (amyloid angiopathy and cerebral hemorrhage)</fullName>
    </submittedName>
</protein>
<keyword evidence="6" id="KW-1185">Reference proteome</keyword>
<dbReference type="InterPro" id="IPR046350">
    <property type="entry name" value="Cystatin_sf"/>
</dbReference>
<comment type="function">
    <text evidence="3">Cysteine proteinase inhibitor.</text>
</comment>
<proteinExistence type="inferred from homology"/>
<reference evidence="5 6" key="1">
    <citation type="submission" date="2020-02" db="EMBL/GenBank/DDBJ databases">
        <title>Esox lucius (northern pike) genome, fEsoLuc1, primary haplotype.</title>
        <authorList>
            <person name="Myers G."/>
            <person name="Karagic N."/>
            <person name="Meyer A."/>
            <person name="Pippel M."/>
            <person name="Reichard M."/>
            <person name="Winkler S."/>
            <person name="Tracey A."/>
            <person name="Sims Y."/>
            <person name="Howe K."/>
            <person name="Rhie A."/>
            <person name="Formenti G."/>
            <person name="Durbin R."/>
            <person name="Fedrigo O."/>
            <person name="Jarvis E.D."/>
        </authorList>
    </citation>
    <scope>NUCLEOTIDE SEQUENCE [LARGE SCALE GENOMIC DNA]</scope>
</reference>
<dbReference type="PANTHER" id="PTHR46186">
    <property type="entry name" value="CYSTATIN"/>
    <property type="match status" value="1"/>
</dbReference>
<organism evidence="5 6">
    <name type="scientific">Esox lucius</name>
    <name type="common">Northern pike</name>
    <dbReference type="NCBI Taxonomy" id="8010"/>
    <lineage>
        <taxon>Eukaryota</taxon>
        <taxon>Metazoa</taxon>
        <taxon>Chordata</taxon>
        <taxon>Craniata</taxon>
        <taxon>Vertebrata</taxon>
        <taxon>Euteleostomi</taxon>
        <taxon>Actinopterygii</taxon>
        <taxon>Neopterygii</taxon>
        <taxon>Teleostei</taxon>
        <taxon>Protacanthopterygii</taxon>
        <taxon>Esociformes</taxon>
        <taxon>Esocidae</taxon>
        <taxon>Esox</taxon>
    </lineage>
</organism>
<evidence type="ECO:0000256" key="1">
    <source>
        <dbReference type="ARBA" id="ARBA00009403"/>
    </source>
</evidence>
<dbReference type="SMART" id="SM00043">
    <property type="entry name" value="CY"/>
    <property type="match status" value="1"/>
</dbReference>
<accession>A0AAY5JVL9</accession>
<reference evidence="5" key="2">
    <citation type="submission" date="2025-08" db="UniProtKB">
        <authorList>
            <consortium name="Ensembl"/>
        </authorList>
    </citation>
    <scope>IDENTIFICATION</scope>
</reference>
<dbReference type="GeneTree" id="ENSGT00940000154755"/>
<comment type="similarity">
    <text evidence="1">Belongs to the cystatin family.</text>
</comment>
<evidence type="ECO:0000256" key="2">
    <source>
        <dbReference type="ARBA" id="ARBA00023157"/>
    </source>
</evidence>
<dbReference type="PANTHER" id="PTHR46186:SF12">
    <property type="entry name" value="CYSTATIN C (AMYLOID ANGIOPATHY AND CEREBRAL HEMORRHAGE)-RELATED"/>
    <property type="match status" value="1"/>
</dbReference>
<dbReference type="InterPro" id="IPR000010">
    <property type="entry name" value="Cystatin_dom"/>
</dbReference>
<reference evidence="5" key="3">
    <citation type="submission" date="2025-09" db="UniProtKB">
        <authorList>
            <consortium name="Ensembl"/>
        </authorList>
    </citation>
    <scope>IDENTIFICATION</scope>
</reference>
<dbReference type="Proteomes" id="UP000265140">
    <property type="component" value="Chromosome 6"/>
</dbReference>